<dbReference type="Pfam" id="PF25620">
    <property type="entry name" value="PhiKZ_MCP"/>
    <property type="match status" value="1"/>
</dbReference>
<accession>A0A873WN86</accession>
<evidence type="ECO:0000313" key="2">
    <source>
        <dbReference type="Proteomes" id="UP000662782"/>
    </source>
</evidence>
<evidence type="ECO:0000313" key="1">
    <source>
        <dbReference type="EMBL" id="QPB09131.1"/>
    </source>
</evidence>
<evidence type="ECO:0008006" key="3">
    <source>
        <dbReference type="Google" id="ProtNLM"/>
    </source>
</evidence>
<gene>
    <name evidence="1" type="ORF">CPT_Miami_036</name>
</gene>
<sequence>MKRTINVRKGSTAVKPLNLAMSDMFSQGGFKSFTGVENLDTATDQFNAMFAGTESLANGISPESSKLLSNLTNSQRFATISSIASMQNAFPTVDRRLADFAGTEGFSMAQFAGESAKVKGVNITLNALSHRQTDAAEALFTTVTIPYAEEYLEFSVRTAGLGRYIYGAAAGERASELVPVMSLIRKGKAFMADTLRMYPVYPTDSADPNRKYFMAESVAAATEATYDSADPLNRQAHKTQYLKVPVSVPNLVGLSEAPGQNPFETSDEVESNSIQMTNVALTANVGASGSATAVVLRMPTVNMSQAHFGIAAMGASSDDRQMDFQVQGLPASALFNIGSDTVTTALDALKANGAQPFFSLSITGTYQRQTNTLKIQGGSFELEYIKDAAGNKHLPTTSSATIKALFGLFADGEIAGVELRYNHTNINRVNFGYRVEVFDARKTLTTHRQTPISVRYPVSKEDTNEESLSYAIDQMAIILNAQTTANAFTKAEEHVDYVTSINGSAIVGNEQASNVLAGMHYANAAAINRTLKLSDIVSTQDSVGVVDNISAALCNTLSEMAAALATNSGLAAIAEYTREKLKWQVVAHQNMGRYLMRSGDARTMGAYTDFAVELTNVETMIGKFYLVPQSETDGNTIDPLGGMGVCVDKEHVVVQGDVTRTDRQFGILMTMPIFQHHSVCPIVGVLTVEDAVLALNDEGLIDALAKQRVVVNGVVQSEVDAVDDGQLP</sequence>
<name>A0A873WN86_9CAUD</name>
<dbReference type="Proteomes" id="UP000662782">
    <property type="component" value="Segment"/>
</dbReference>
<organism evidence="1 2">
    <name type="scientific">Klebsiella phage Miami</name>
    <dbReference type="NCBI Taxonomy" id="2767581"/>
    <lineage>
        <taxon>Viruses</taxon>
        <taxon>Duplodnaviria</taxon>
        <taxon>Heunggongvirae</taxon>
        <taxon>Uroviricota</taxon>
        <taxon>Caudoviricetes</taxon>
        <taxon>Chimalliviridae</taxon>
        <taxon>Miamivirus</taxon>
        <taxon>Miamivirus miami</taxon>
    </lineage>
</organism>
<dbReference type="EMBL" id="MT701590">
    <property type="protein sequence ID" value="QPB09131.1"/>
    <property type="molecule type" value="Genomic_DNA"/>
</dbReference>
<dbReference type="InterPro" id="IPR057920">
    <property type="entry name" value="PhiKZ_MCP"/>
</dbReference>
<keyword evidence="2" id="KW-1185">Reference proteome</keyword>
<protein>
    <recommendedName>
        <fullName evidence="3">Major capsid protein</fullName>
    </recommendedName>
</protein>
<proteinExistence type="predicted"/>
<reference evidence="1 2" key="1">
    <citation type="submission" date="2020-07" db="EMBL/GenBank/DDBJ databases">
        <title>Complete genome sequence of Klebsiella pneumoniae phage Miami.</title>
        <authorList>
            <person name="Mora D.A."/>
            <person name="Lessor L."/>
            <person name="Gill J."/>
            <person name="Liu M."/>
        </authorList>
    </citation>
    <scope>NUCLEOTIDE SEQUENCE [LARGE SCALE GENOMIC DNA]</scope>
</reference>